<reference evidence="1" key="1">
    <citation type="submission" date="2022-03" db="EMBL/GenBank/DDBJ databases">
        <authorList>
            <person name="Tunstrom K."/>
        </authorList>
    </citation>
    <scope>NUCLEOTIDE SEQUENCE</scope>
</reference>
<dbReference type="Proteomes" id="UP001153954">
    <property type="component" value="Unassembled WGS sequence"/>
</dbReference>
<dbReference type="AlphaFoldDB" id="A0AAU9TQP8"/>
<protein>
    <submittedName>
        <fullName evidence="1">Uncharacterized protein</fullName>
    </submittedName>
</protein>
<sequence>MFCLHMIKLLQCQGVQIIPERAKVVYMNEKYFYNFSFNIRRYSRKSGYCINIETTLKRPWNNNVTFNVVFYEFLHNEYRRSFVELHYKYCDFLENEKFIAPILKSYGVKCPVQVGTYRLANMTVPLDNFPDVFPFEKTRMDIDHTCANERMLLIQYYARFKNKVN</sequence>
<evidence type="ECO:0000313" key="1">
    <source>
        <dbReference type="EMBL" id="CAH2086885.1"/>
    </source>
</evidence>
<gene>
    <name evidence="1" type="ORF">EEDITHA_LOCUS3207</name>
</gene>
<keyword evidence="2" id="KW-1185">Reference proteome</keyword>
<name>A0AAU9TQP8_EUPED</name>
<accession>A0AAU9TQP8</accession>
<dbReference type="EMBL" id="CAKOGL010000005">
    <property type="protein sequence ID" value="CAH2086885.1"/>
    <property type="molecule type" value="Genomic_DNA"/>
</dbReference>
<proteinExistence type="predicted"/>
<dbReference type="PANTHER" id="PTHR20898">
    <property type="entry name" value="DAEDALUS ON 3-RELATED-RELATED"/>
    <property type="match status" value="1"/>
</dbReference>
<dbReference type="PANTHER" id="PTHR20898:SF1">
    <property type="entry name" value="MD-2-RELATED LIPID-RECOGNITION DOMAIN-CONTAINING PROTEIN"/>
    <property type="match status" value="1"/>
</dbReference>
<organism evidence="1 2">
    <name type="scientific">Euphydryas editha</name>
    <name type="common">Edith's checkerspot</name>
    <dbReference type="NCBI Taxonomy" id="104508"/>
    <lineage>
        <taxon>Eukaryota</taxon>
        <taxon>Metazoa</taxon>
        <taxon>Ecdysozoa</taxon>
        <taxon>Arthropoda</taxon>
        <taxon>Hexapoda</taxon>
        <taxon>Insecta</taxon>
        <taxon>Pterygota</taxon>
        <taxon>Neoptera</taxon>
        <taxon>Endopterygota</taxon>
        <taxon>Lepidoptera</taxon>
        <taxon>Glossata</taxon>
        <taxon>Ditrysia</taxon>
        <taxon>Papilionoidea</taxon>
        <taxon>Nymphalidae</taxon>
        <taxon>Nymphalinae</taxon>
        <taxon>Euphydryas</taxon>
    </lineage>
</organism>
<comment type="caution">
    <text evidence="1">The sequence shown here is derived from an EMBL/GenBank/DDBJ whole genome shotgun (WGS) entry which is preliminary data.</text>
</comment>
<evidence type="ECO:0000313" key="2">
    <source>
        <dbReference type="Proteomes" id="UP001153954"/>
    </source>
</evidence>